<dbReference type="GO" id="GO:0016209">
    <property type="term" value="F:antioxidant activity"/>
    <property type="evidence" value="ECO:0007669"/>
    <property type="project" value="InterPro"/>
</dbReference>
<dbReference type="CDD" id="cd02966">
    <property type="entry name" value="TlpA_like_family"/>
    <property type="match status" value="1"/>
</dbReference>
<proteinExistence type="predicted"/>
<organism evidence="4 5">
    <name type="scientific">Candidatus Edwardsbacteria bacterium GWF2_54_11</name>
    <dbReference type="NCBI Taxonomy" id="1817851"/>
    <lineage>
        <taxon>Bacteria</taxon>
        <taxon>Candidatus Edwardsiibacteriota</taxon>
    </lineage>
</organism>
<evidence type="ECO:0000256" key="1">
    <source>
        <dbReference type="SAM" id="MobiDB-lite"/>
    </source>
</evidence>
<feature type="compositionally biased region" description="Basic and acidic residues" evidence="1">
    <location>
        <begin position="193"/>
        <end position="207"/>
    </location>
</feature>
<reference evidence="4 5" key="1">
    <citation type="journal article" date="2016" name="Nat. Commun.">
        <title>Thousands of microbial genomes shed light on interconnected biogeochemical processes in an aquifer system.</title>
        <authorList>
            <person name="Anantharaman K."/>
            <person name="Brown C.T."/>
            <person name="Hug L.A."/>
            <person name="Sharon I."/>
            <person name="Castelle C.J."/>
            <person name="Probst A.J."/>
            <person name="Thomas B.C."/>
            <person name="Singh A."/>
            <person name="Wilkins M.J."/>
            <person name="Karaoz U."/>
            <person name="Brodie E.L."/>
            <person name="Williams K.H."/>
            <person name="Hubbard S.S."/>
            <person name="Banfield J.F."/>
        </authorList>
    </citation>
    <scope>NUCLEOTIDE SEQUENCE [LARGE SCALE GENOMIC DNA]</scope>
</reference>
<dbReference type="GO" id="GO:0016491">
    <property type="term" value="F:oxidoreductase activity"/>
    <property type="evidence" value="ECO:0007669"/>
    <property type="project" value="InterPro"/>
</dbReference>
<protein>
    <recommendedName>
        <fullName evidence="3">Thioredoxin domain-containing protein</fullName>
    </recommendedName>
</protein>
<dbReference type="InterPro" id="IPR000866">
    <property type="entry name" value="AhpC/TSA"/>
</dbReference>
<keyword evidence="2" id="KW-0732">Signal</keyword>
<gene>
    <name evidence="4" type="ORF">A2024_10665</name>
</gene>
<evidence type="ECO:0000256" key="2">
    <source>
        <dbReference type="SAM" id="SignalP"/>
    </source>
</evidence>
<dbReference type="AlphaFoldDB" id="A0A1F5RH81"/>
<feature type="domain" description="Thioredoxin" evidence="3">
    <location>
        <begin position="27"/>
        <end position="178"/>
    </location>
</feature>
<name>A0A1F5RH81_9BACT</name>
<evidence type="ECO:0000259" key="3">
    <source>
        <dbReference type="PROSITE" id="PS51352"/>
    </source>
</evidence>
<dbReference type="Pfam" id="PF00578">
    <property type="entry name" value="AhpC-TSA"/>
    <property type="match status" value="1"/>
</dbReference>
<comment type="caution">
    <text evidence="4">The sequence shown here is derived from an EMBL/GenBank/DDBJ whole genome shotgun (WGS) entry which is preliminary data.</text>
</comment>
<dbReference type="SUPFAM" id="SSF52833">
    <property type="entry name" value="Thioredoxin-like"/>
    <property type="match status" value="1"/>
</dbReference>
<dbReference type="InterPro" id="IPR036249">
    <property type="entry name" value="Thioredoxin-like_sf"/>
</dbReference>
<dbReference type="PANTHER" id="PTHR42852">
    <property type="entry name" value="THIOL:DISULFIDE INTERCHANGE PROTEIN DSBE"/>
    <property type="match status" value="1"/>
</dbReference>
<feature type="region of interest" description="Disordered" evidence="1">
    <location>
        <begin position="183"/>
        <end position="215"/>
    </location>
</feature>
<sequence>MTRIAACGLLLMVIMASSLTAGTADPGLCGQPAPIVVLKTLDGKDFYLRDHCGQVRGPRHKQEREAVVLSFFTSWCKNCKTEIPVLQQLASEMAGLPVKFYLVNVGQSRDTVENYVFNNVVSLPVLMDQYEVASKKYQVKELPTLVMIDKDGILKEYHTGFIPAYGDSIRMKIHSLLGMGQAGNSGHAAVRPDTTKADTVKVTEKPGIKKKKTKK</sequence>
<dbReference type="InterPro" id="IPR013766">
    <property type="entry name" value="Thioredoxin_domain"/>
</dbReference>
<dbReference type="InterPro" id="IPR050553">
    <property type="entry name" value="Thioredoxin_ResA/DsbE_sf"/>
</dbReference>
<accession>A0A1F5RH81</accession>
<dbReference type="Proteomes" id="UP000177230">
    <property type="component" value="Unassembled WGS sequence"/>
</dbReference>
<dbReference type="EMBL" id="MFFM01000011">
    <property type="protein sequence ID" value="OGF13897.1"/>
    <property type="molecule type" value="Genomic_DNA"/>
</dbReference>
<dbReference type="Gene3D" id="3.40.30.10">
    <property type="entry name" value="Glutaredoxin"/>
    <property type="match status" value="1"/>
</dbReference>
<dbReference type="PROSITE" id="PS51352">
    <property type="entry name" value="THIOREDOXIN_2"/>
    <property type="match status" value="1"/>
</dbReference>
<evidence type="ECO:0000313" key="4">
    <source>
        <dbReference type="EMBL" id="OGF13897.1"/>
    </source>
</evidence>
<dbReference type="PANTHER" id="PTHR42852:SF17">
    <property type="entry name" value="THIOREDOXIN-LIKE PROTEIN HI_1115"/>
    <property type="match status" value="1"/>
</dbReference>
<feature type="chain" id="PRO_5009520884" description="Thioredoxin domain-containing protein" evidence="2">
    <location>
        <begin position="24"/>
        <end position="215"/>
    </location>
</feature>
<feature type="signal peptide" evidence="2">
    <location>
        <begin position="1"/>
        <end position="23"/>
    </location>
</feature>
<evidence type="ECO:0000313" key="5">
    <source>
        <dbReference type="Proteomes" id="UP000177230"/>
    </source>
</evidence>